<accession>A0A5C6CFY5</accession>
<evidence type="ECO:0000256" key="1">
    <source>
        <dbReference type="SAM" id="MobiDB-lite"/>
    </source>
</evidence>
<dbReference type="AlphaFoldDB" id="A0A5C6CFY5"/>
<sequence length="58" mass="6823">MRASEPRRRQPPPKEQGKARAKQKHDMNVFYNQIVQPFIPLRLTGDNQKRSKKHAESP</sequence>
<gene>
    <name evidence="2" type="ORF">Pla52o_26160</name>
</gene>
<dbReference type="EMBL" id="SJPT01000004">
    <property type="protein sequence ID" value="TWU23082.1"/>
    <property type="molecule type" value="Genomic_DNA"/>
</dbReference>
<organism evidence="2 3">
    <name type="scientific">Novipirellula galeiformis</name>
    <dbReference type="NCBI Taxonomy" id="2528004"/>
    <lineage>
        <taxon>Bacteria</taxon>
        <taxon>Pseudomonadati</taxon>
        <taxon>Planctomycetota</taxon>
        <taxon>Planctomycetia</taxon>
        <taxon>Pirellulales</taxon>
        <taxon>Pirellulaceae</taxon>
        <taxon>Novipirellula</taxon>
    </lineage>
</organism>
<proteinExistence type="predicted"/>
<dbReference type="Proteomes" id="UP000316304">
    <property type="component" value="Unassembled WGS sequence"/>
</dbReference>
<feature type="region of interest" description="Disordered" evidence="1">
    <location>
        <begin position="1"/>
        <end position="25"/>
    </location>
</feature>
<reference evidence="2 3" key="1">
    <citation type="submission" date="2019-02" db="EMBL/GenBank/DDBJ databases">
        <title>Deep-cultivation of Planctomycetes and their phenomic and genomic characterization uncovers novel biology.</title>
        <authorList>
            <person name="Wiegand S."/>
            <person name="Jogler M."/>
            <person name="Boedeker C."/>
            <person name="Pinto D."/>
            <person name="Vollmers J."/>
            <person name="Rivas-Marin E."/>
            <person name="Kohn T."/>
            <person name="Peeters S.H."/>
            <person name="Heuer A."/>
            <person name="Rast P."/>
            <person name="Oberbeckmann S."/>
            <person name="Bunk B."/>
            <person name="Jeske O."/>
            <person name="Meyerdierks A."/>
            <person name="Storesund J.E."/>
            <person name="Kallscheuer N."/>
            <person name="Luecker S."/>
            <person name="Lage O.M."/>
            <person name="Pohl T."/>
            <person name="Merkel B.J."/>
            <person name="Hornburger P."/>
            <person name="Mueller R.-W."/>
            <person name="Bruemmer F."/>
            <person name="Labrenz M."/>
            <person name="Spormann A.M."/>
            <person name="Op Den Camp H."/>
            <person name="Overmann J."/>
            <person name="Amann R."/>
            <person name="Jetten M.S.M."/>
            <person name="Mascher T."/>
            <person name="Medema M.H."/>
            <person name="Devos D.P."/>
            <person name="Kaster A.-K."/>
            <person name="Ovreas L."/>
            <person name="Rohde M."/>
            <person name="Galperin M.Y."/>
            <person name="Jogler C."/>
        </authorList>
    </citation>
    <scope>NUCLEOTIDE SEQUENCE [LARGE SCALE GENOMIC DNA]</scope>
    <source>
        <strain evidence="2 3">Pla52o</strain>
    </source>
</reference>
<name>A0A5C6CFY5_9BACT</name>
<comment type="caution">
    <text evidence="2">The sequence shown here is derived from an EMBL/GenBank/DDBJ whole genome shotgun (WGS) entry which is preliminary data.</text>
</comment>
<protein>
    <submittedName>
        <fullName evidence="2">Uncharacterized protein</fullName>
    </submittedName>
</protein>
<evidence type="ECO:0000313" key="2">
    <source>
        <dbReference type="EMBL" id="TWU23082.1"/>
    </source>
</evidence>
<keyword evidence="3" id="KW-1185">Reference proteome</keyword>
<evidence type="ECO:0000313" key="3">
    <source>
        <dbReference type="Proteomes" id="UP000316304"/>
    </source>
</evidence>